<dbReference type="eggNOG" id="COG0358">
    <property type="taxonomic scope" value="Bacteria"/>
</dbReference>
<evidence type="ECO:0000313" key="4">
    <source>
        <dbReference type="Proteomes" id="UP000008630"/>
    </source>
</evidence>
<dbReference type="HOGENOM" id="CLU_032800_0_0_10"/>
<feature type="domain" description="Primase C-terminal 2" evidence="2">
    <location>
        <begin position="10"/>
        <end position="84"/>
    </location>
</feature>
<feature type="region of interest" description="Disordered" evidence="1">
    <location>
        <begin position="96"/>
        <end position="115"/>
    </location>
</feature>
<evidence type="ECO:0000256" key="1">
    <source>
        <dbReference type="SAM" id="MobiDB-lite"/>
    </source>
</evidence>
<sequence>MLNSLEKLTAAIEAACTDIAPTYAEYVQLALAIATDCGEGGRTAFHRICRFSAKYRHDPADHLYTNALNKGNGSVHLGTAFHLAQVAGVNICENSPTKGTQSAENAQSAAHPSPHTRACVSYNANYSDTDDANASDEDTLPGSAPLLALPLLPEADWPQPLQRIRDSGTTPAQRDVLLLGAITTLGACMERHARCLYGGKMQSPCLQTFIVAPPASGKGALGLLRQLVEPIHDEIRSQVERQMSKYRKERCAYNALGKERGQTEEPQMPPNRMFIISGNNTGTGILQNIMDSNGTGIIFETEADTISTAIGTDYGHWSDTLRKAFDHDRLSYNRRTDHEYREVKKSYLSVLLSGTPAQVKPLIPSAENGLFSRQVFYYMPAIEQWQDQFDHDDTDMERLFSAIGIEWKQQIEKLKQGGLYTLKLSKEQRKEFNSTFAALFHRSHASHGTEMSSSVARLAVNICRIATVVGLLRGNLTPDAELPPDNLKDGIITRWDIHLCKADFEAVLALAEPFYRHATHILSFLPSTELTRRTNADRDNFFCTLPPTFSRAELLERAEYAGIKSNTVLSWLRRLLKRGTVRQTEKKGYFSFDAL</sequence>
<name>E6SQ72_BACT6</name>
<dbReference type="Pfam" id="PF08707">
    <property type="entry name" value="PriCT_2"/>
    <property type="match status" value="1"/>
</dbReference>
<dbReference type="GO" id="GO:0016817">
    <property type="term" value="F:hydrolase activity, acting on acid anhydrides"/>
    <property type="evidence" value="ECO:0007669"/>
    <property type="project" value="InterPro"/>
</dbReference>
<dbReference type="InterPro" id="IPR025048">
    <property type="entry name" value="DUF3987"/>
</dbReference>
<dbReference type="STRING" id="693979.Bache_1953"/>
<reference key="1">
    <citation type="submission" date="2010-11" db="EMBL/GenBank/DDBJ databases">
        <title>The complete genome of Bacteroides helcogenes P 36-108.</title>
        <authorList>
            <consortium name="US DOE Joint Genome Institute (JGI-PGF)"/>
            <person name="Lucas S."/>
            <person name="Copeland A."/>
            <person name="Lapidus A."/>
            <person name="Bruce D."/>
            <person name="Goodwin L."/>
            <person name="Pitluck S."/>
            <person name="Kyrpides N."/>
            <person name="Mavromatis K."/>
            <person name="Ivanova N."/>
            <person name="Zeytun A."/>
            <person name="Brettin T."/>
            <person name="Detter J.C."/>
            <person name="Tapia R."/>
            <person name="Han C."/>
            <person name="Land M."/>
            <person name="Hauser L."/>
            <person name="Markowitz V."/>
            <person name="Cheng J.-F."/>
            <person name="Hugenholtz P."/>
            <person name="Woyke T."/>
            <person name="Wu D."/>
            <person name="Gronow S."/>
            <person name="Wellnitz S."/>
            <person name="Brambilla E."/>
            <person name="Klenk H.-P."/>
            <person name="Eisen J.A."/>
        </authorList>
    </citation>
    <scope>NUCLEOTIDE SEQUENCE</scope>
    <source>
        <strain>P 36-108</strain>
    </source>
</reference>
<proteinExistence type="predicted"/>
<dbReference type="RefSeq" id="WP_013547524.1">
    <property type="nucleotide sequence ID" value="NC_014933.1"/>
</dbReference>
<feature type="compositionally biased region" description="Polar residues" evidence="1">
    <location>
        <begin position="96"/>
        <end position="110"/>
    </location>
</feature>
<accession>E6SQ72</accession>
<dbReference type="KEGG" id="bhl:Bache_1953"/>
<dbReference type="AlphaFoldDB" id="E6SQ72"/>
<dbReference type="InterPro" id="IPR014819">
    <property type="entry name" value="PriCT_2"/>
</dbReference>
<evidence type="ECO:0000313" key="3">
    <source>
        <dbReference type="EMBL" id="ADV43931.1"/>
    </source>
</evidence>
<dbReference type="Proteomes" id="UP000008630">
    <property type="component" value="Chromosome"/>
</dbReference>
<dbReference type="PATRIC" id="fig|693979.3.peg.2060"/>
<dbReference type="EMBL" id="CP002352">
    <property type="protein sequence ID" value="ADV43931.1"/>
    <property type="molecule type" value="Genomic_DNA"/>
</dbReference>
<protein>
    <recommendedName>
        <fullName evidence="2">Primase C-terminal 2 domain-containing protein</fullName>
    </recommendedName>
</protein>
<reference evidence="3 4" key="2">
    <citation type="journal article" date="2011" name="Stand. Genomic Sci.">
        <title>Complete genome sequence of Bacteroides helcogenes type strain (P 36-108).</title>
        <authorList>
            <person name="Pati A."/>
            <person name="Gronow S."/>
            <person name="Zeytun A."/>
            <person name="Lapidus A."/>
            <person name="Nolan M."/>
            <person name="Hammon N."/>
            <person name="Deshpande S."/>
            <person name="Cheng J.F."/>
            <person name="Tapia R."/>
            <person name="Han C."/>
            <person name="Goodwin L."/>
            <person name="Pitluck S."/>
            <person name="Liolios K."/>
            <person name="Pagani I."/>
            <person name="Ivanova N."/>
            <person name="Mavromatis K."/>
            <person name="Chen A."/>
            <person name="Palaniappan K."/>
            <person name="Land M."/>
            <person name="Hauser L."/>
            <person name="Chang Y.J."/>
            <person name="Jeffries C.D."/>
            <person name="Detter J.C."/>
            <person name="Brambilla E."/>
            <person name="Rohde M."/>
            <person name="Goker M."/>
            <person name="Woyke T."/>
            <person name="Bristow J."/>
            <person name="Eisen J.A."/>
            <person name="Markowitz V."/>
            <person name="Hugenholtz P."/>
            <person name="Kyrpides N.C."/>
            <person name="Klenk H.P."/>
            <person name="Lucas S."/>
        </authorList>
    </citation>
    <scope>NUCLEOTIDE SEQUENCE [LARGE SCALE GENOMIC DNA]</scope>
    <source>
        <strain evidence="4">ATCC 35417 / DSM 20613 / JCM 6297 / CCUG 15421 / P 36-108</strain>
    </source>
</reference>
<organism evidence="3 4">
    <name type="scientific">Bacteroides helcogenes (strain ATCC 35417 / DSM 20613 / JCM 6297 / CCUG 15421 / P 36-108)</name>
    <dbReference type="NCBI Taxonomy" id="693979"/>
    <lineage>
        <taxon>Bacteria</taxon>
        <taxon>Pseudomonadati</taxon>
        <taxon>Bacteroidota</taxon>
        <taxon>Bacteroidia</taxon>
        <taxon>Bacteroidales</taxon>
        <taxon>Bacteroidaceae</taxon>
        <taxon>Bacteroides</taxon>
    </lineage>
</organism>
<dbReference type="Pfam" id="PF13148">
    <property type="entry name" value="DUF3987"/>
    <property type="match status" value="1"/>
</dbReference>
<dbReference type="OrthoDB" id="1522635at2"/>
<keyword evidence="4" id="KW-1185">Reference proteome</keyword>
<gene>
    <name evidence="3" type="ordered locus">Bache_1953</name>
</gene>
<evidence type="ECO:0000259" key="2">
    <source>
        <dbReference type="Pfam" id="PF08707"/>
    </source>
</evidence>